<dbReference type="PIRSF" id="PIRSF000103">
    <property type="entry name" value="HIBADH"/>
    <property type="match status" value="1"/>
</dbReference>
<dbReference type="InterPro" id="IPR013328">
    <property type="entry name" value="6PGD_dom2"/>
</dbReference>
<dbReference type="PANTHER" id="PTHR43060">
    <property type="entry name" value="3-HYDROXYISOBUTYRATE DEHYDROGENASE-LIKE 1, MITOCHONDRIAL-RELATED"/>
    <property type="match status" value="1"/>
</dbReference>
<dbReference type="InterPro" id="IPR015815">
    <property type="entry name" value="HIBADH-related"/>
</dbReference>
<protein>
    <submittedName>
        <fullName evidence="5">Unannotated protein</fullName>
    </submittedName>
</protein>
<sequence length="292" mass="30879">MKIGFCGLGVMGSPMARHLASKGHELTVYNRNSEKAKQWVVANGGSLASTPREVAQASDIVMVCVGNDDDVRSVVLGADGALAGLKAGSVLVDHTTASATLARELSAMCVTKQIGFIDAPVSGGQAGAENGALTVMCGCDDQKAFDRVRPVFDAYAKACQRMGDAGAGQLTKMVNQICIAGVVSGLAEALNFAVRAGLDADQVVEVISKGAAQSWQMENRSKTMVRDQFEFGFAAEWMRKDLGICFDEAKNNGADLTMTKLVDALYAKVIAMGGARWDTSSLMKLLTHPEKY</sequence>
<gene>
    <name evidence="5" type="ORF">UFOPK2292_01208</name>
</gene>
<name>A0A6J6MXM6_9ZZZZ</name>
<dbReference type="GO" id="GO:0050661">
    <property type="term" value="F:NADP binding"/>
    <property type="evidence" value="ECO:0007669"/>
    <property type="project" value="InterPro"/>
</dbReference>
<proteinExistence type="predicted"/>
<dbReference type="Gene3D" id="1.10.1040.10">
    <property type="entry name" value="N-(1-d-carboxylethyl)-l-norvaline Dehydrogenase, domain 2"/>
    <property type="match status" value="1"/>
</dbReference>
<dbReference type="PANTHER" id="PTHR43060:SF15">
    <property type="entry name" value="3-HYDROXYISOBUTYRATE DEHYDROGENASE-LIKE 1, MITOCHONDRIAL-RELATED"/>
    <property type="match status" value="1"/>
</dbReference>
<evidence type="ECO:0000256" key="2">
    <source>
        <dbReference type="ARBA" id="ARBA00023027"/>
    </source>
</evidence>
<dbReference type="InterPro" id="IPR008927">
    <property type="entry name" value="6-PGluconate_DH-like_C_sf"/>
</dbReference>
<evidence type="ECO:0000313" key="5">
    <source>
        <dbReference type="EMBL" id="CAB4677768.1"/>
    </source>
</evidence>
<keyword evidence="2" id="KW-0520">NAD</keyword>
<dbReference type="Pfam" id="PF03446">
    <property type="entry name" value="NAD_binding_2"/>
    <property type="match status" value="1"/>
</dbReference>
<feature type="domain" description="6-phosphogluconate dehydrogenase NADP-binding" evidence="3">
    <location>
        <begin position="2"/>
        <end position="163"/>
    </location>
</feature>
<feature type="domain" description="3-hydroxyisobutyrate dehydrogenase-like NAD-binding" evidence="4">
    <location>
        <begin position="166"/>
        <end position="286"/>
    </location>
</feature>
<evidence type="ECO:0000259" key="3">
    <source>
        <dbReference type="Pfam" id="PF03446"/>
    </source>
</evidence>
<keyword evidence="1" id="KW-0560">Oxidoreductase</keyword>
<dbReference type="GO" id="GO:0051287">
    <property type="term" value="F:NAD binding"/>
    <property type="evidence" value="ECO:0007669"/>
    <property type="project" value="InterPro"/>
</dbReference>
<evidence type="ECO:0000259" key="4">
    <source>
        <dbReference type="Pfam" id="PF14833"/>
    </source>
</evidence>
<reference evidence="5" key="1">
    <citation type="submission" date="2020-05" db="EMBL/GenBank/DDBJ databases">
        <authorList>
            <person name="Chiriac C."/>
            <person name="Salcher M."/>
            <person name="Ghai R."/>
            <person name="Kavagutti S V."/>
        </authorList>
    </citation>
    <scope>NUCLEOTIDE SEQUENCE</scope>
</reference>
<dbReference type="AlphaFoldDB" id="A0A6J6MXM6"/>
<dbReference type="InterPro" id="IPR006115">
    <property type="entry name" value="6PGDH_NADP-bd"/>
</dbReference>
<organism evidence="5">
    <name type="scientific">freshwater metagenome</name>
    <dbReference type="NCBI Taxonomy" id="449393"/>
    <lineage>
        <taxon>unclassified sequences</taxon>
        <taxon>metagenomes</taxon>
        <taxon>ecological metagenomes</taxon>
    </lineage>
</organism>
<dbReference type="SUPFAM" id="SSF51735">
    <property type="entry name" value="NAD(P)-binding Rossmann-fold domains"/>
    <property type="match status" value="1"/>
</dbReference>
<accession>A0A6J6MXM6</accession>
<dbReference type="GO" id="GO:0016491">
    <property type="term" value="F:oxidoreductase activity"/>
    <property type="evidence" value="ECO:0007669"/>
    <property type="project" value="UniProtKB-KW"/>
</dbReference>
<dbReference type="InterPro" id="IPR029154">
    <property type="entry name" value="HIBADH-like_NADP-bd"/>
</dbReference>
<dbReference type="EMBL" id="CAEZWU010000209">
    <property type="protein sequence ID" value="CAB4677768.1"/>
    <property type="molecule type" value="Genomic_DNA"/>
</dbReference>
<evidence type="ECO:0000256" key="1">
    <source>
        <dbReference type="ARBA" id="ARBA00023002"/>
    </source>
</evidence>
<dbReference type="InterPro" id="IPR036291">
    <property type="entry name" value="NAD(P)-bd_dom_sf"/>
</dbReference>
<dbReference type="SUPFAM" id="SSF48179">
    <property type="entry name" value="6-phosphogluconate dehydrogenase C-terminal domain-like"/>
    <property type="match status" value="1"/>
</dbReference>
<dbReference type="Gene3D" id="3.40.50.720">
    <property type="entry name" value="NAD(P)-binding Rossmann-like Domain"/>
    <property type="match status" value="1"/>
</dbReference>
<dbReference type="Pfam" id="PF14833">
    <property type="entry name" value="NAD_binding_11"/>
    <property type="match status" value="1"/>
</dbReference>